<dbReference type="PRINTS" id="PR00394">
    <property type="entry name" value="RHSPROTEIN"/>
</dbReference>
<name>A0A4V2V2F5_9GAMM</name>
<dbReference type="InterPro" id="IPR056823">
    <property type="entry name" value="TEN-like_YD-shell"/>
</dbReference>
<dbReference type="Pfam" id="PF25023">
    <property type="entry name" value="TEN_YD-shell"/>
    <property type="match status" value="1"/>
</dbReference>
<comment type="caution">
    <text evidence="3">The sequence shown here is derived from an EMBL/GenBank/DDBJ whole genome shotgun (WGS) entry which is preliminary data.</text>
</comment>
<dbReference type="AlphaFoldDB" id="A0A4V2V2F5"/>
<dbReference type="RefSeq" id="WP_114959612.1">
    <property type="nucleotide sequence ID" value="NZ_MSZW01000044.1"/>
</dbReference>
<evidence type="ECO:0000259" key="2">
    <source>
        <dbReference type="Pfam" id="PF25023"/>
    </source>
</evidence>
<reference evidence="3 4" key="1">
    <citation type="submission" date="2019-03" db="EMBL/GenBank/DDBJ databases">
        <title>Genomic Encyclopedia of Type Strains, Phase IV (KMG-IV): sequencing the most valuable type-strain genomes for metagenomic binning, comparative biology and taxonomic classification.</title>
        <authorList>
            <person name="Goeker M."/>
        </authorList>
    </citation>
    <scope>NUCLEOTIDE SEQUENCE [LARGE SCALE GENOMIC DNA]</scope>
    <source>
        <strain evidence="3 4">DSM 13605</strain>
    </source>
</reference>
<dbReference type="OrthoDB" id="9816400at2"/>
<dbReference type="InterPro" id="IPR022385">
    <property type="entry name" value="Rhs_assc_core"/>
</dbReference>
<dbReference type="InterPro" id="IPR050708">
    <property type="entry name" value="T6SS_VgrG/RHS"/>
</dbReference>
<evidence type="ECO:0000313" key="3">
    <source>
        <dbReference type="EMBL" id="TCT24932.1"/>
    </source>
</evidence>
<feature type="domain" description="Teneurin-like YD-shell" evidence="2">
    <location>
        <begin position="4"/>
        <end position="256"/>
    </location>
</feature>
<dbReference type="PANTHER" id="PTHR32305">
    <property type="match status" value="1"/>
</dbReference>
<protein>
    <submittedName>
        <fullName evidence="3">RHS repeat-associated protein</fullName>
    </submittedName>
</protein>
<evidence type="ECO:0000256" key="1">
    <source>
        <dbReference type="ARBA" id="ARBA00022737"/>
    </source>
</evidence>
<dbReference type="Gene3D" id="2.180.10.10">
    <property type="entry name" value="RHS repeat-associated core"/>
    <property type="match status" value="1"/>
</dbReference>
<dbReference type="PANTHER" id="PTHR32305:SF15">
    <property type="entry name" value="PROTEIN RHSA-RELATED"/>
    <property type="match status" value="1"/>
</dbReference>
<keyword evidence="4" id="KW-1185">Reference proteome</keyword>
<accession>A0A4V2V2F5</accession>
<organism evidence="3 4">
    <name type="scientific">Thermomonas haemolytica</name>
    <dbReference type="NCBI Taxonomy" id="141949"/>
    <lineage>
        <taxon>Bacteria</taxon>
        <taxon>Pseudomonadati</taxon>
        <taxon>Pseudomonadota</taxon>
        <taxon>Gammaproteobacteria</taxon>
        <taxon>Lysobacterales</taxon>
        <taxon>Lysobacteraceae</taxon>
        <taxon>Thermomonas</taxon>
    </lineage>
</organism>
<dbReference type="Proteomes" id="UP000295414">
    <property type="component" value="Unassembled WGS sequence"/>
</dbReference>
<keyword evidence="1" id="KW-0677">Repeat</keyword>
<proteinExistence type="predicted"/>
<dbReference type="InterPro" id="IPR006530">
    <property type="entry name" value="YD"/>
</dbReference>
<gene>
    <name evidence="3" type="ORF">EDC34_103277</name>
</gene>
<evidence type="ECO:0000313" key="4">
    <source>
        <dbReference type="Proteomes" id="UP000295414"/>
    </source>
</evidence>
<dbReference type="NCBIfam" id="TIGR01643">
    <property type="entry name" value="YD_repeat_2x"/>
    <property type="match status" value="2"/>
</dbReference>
<sequence>MNRITAITDGVDAAQTQQYQYDALSRLVRSEHAGGNVASYGYDAVGNRVSLGNTVPISAGSYTYAPDSNRLLQATMGGVSRAFTYDANGNVTAYTDAAGIPHTLAYDPFGRLAGHTAQGVTTTYTVNALDQRMGKRNASHKSRYVYAGFNQLLAEYTDGQWTSYVYSGSEPIALVRNNQLYYLHGDHLGRPQLVTNAGQQVVWKAANRAFDRGVTLDTLGGLNLGFPGQYYDAESGLWHNGYREYDASLGRYLQSDPIGLAGGVNTYAYVGGNPISAADPTGLIAIIWVIPSLSGPKLA</sequence>
<dbReference type="NCBIfam" id="TIGR03696">
    <property type="entry name" value="Rhs_assc_core"/>
    <property type="match status" value="1"/>
</dbReference>
<dbReference type="EMBL" id="SMAP01000003">
    <property type="protein sequence ID" value="TCT24932.1"/>
    <property type="molecule type" value="Genomic_DNA"/>
</dbReference>